<dbReference type="RefSeq" id="WP_188407534.1">
    <property type="nucleotide sequence ID" value="NZ_BMDY01000022.1"/>
</dbReference>
<evidence type="ECO:0000256" key="9">
    <source>
        <dbReference type="ARBA" id="ARBA00022777"/>
    </source>
</evidence>
<evidence type="ECO:0000256" key="8">
    <source>
        <dbReference type="ARBA" id="ARBA00022741"/>
    </source>
</evidence>
<comment type="catalytic activity">
    <reaction evidence="13">
        <text>a lipid A disaccharide + ATP = a lipid IVA + ADP + H(+)</text>
        <dbReference type="Rhea" id="RHEA:67840"/>
        <dbReference type="ChEBI" id="CHEBI:15378"/>
        <dbReference type="ChEBI" id="CHEBI:30616"/>
        <dbReference type="ChEBI" id="CHEBI:176343"/>
        <dbReference type="ChEBI" id="CHEBI:176425"/>
        <dbReference type="ChEBI" id="CHEBI:456216"/>
        <dbReference type="EC" id="2.7.1.130"/>
    </reaction>
</comment>
<evidence type="ECO:0000256" key="7">
    <source>
        <dbReference type="ARBA" id="ARBA00022679"/>
    </source>
</evidence>
<evidence type="ECO:0000256" key="2">
    <source>
        <dbReference type="ARBA" id="ARBA00004870"/>
    </source>
</evidence>
<gene>
    <name evidence="13 14" type="primary">lpxK</name>
    <name evidence="14" type="ORF">GCM10007414_31870</name>
</gene>
<dbReference type="PANTHER" id="PTHR42724">
    <property type="entry name" value="TETRAACYLDISACCHARIDE 4'-KINASE"/>
    <property type="match status" value="1"/>
</dbReference>
<evidence type="ECO:0000256" key="13">
    <source>
        <dbReference type="HAMAP-Rule" id="MF_00409"/>
    </source>
</evidence>
<evidence type="ECO:0000313" key="15">
    <source>
        <dbReference type="Proteomes" id="UP000651977"/>
    </source>
</evidence>
<dbReference type="NCBIfam" id="TIGR00682">
    <property type="entry name" value="lpxK"/>
    <property type="match status" value="1"/>
</dbReference>
<keyword evidence="15" id="KW-1185">Reference proteome</keyword>
<evidence type="ECO:0000256" key="12">
    <source>
        <dbReference type="ARBA" id="ARBA00029757"/>
    </source>
</evidence>
<comment type="pathway">
    <text evidence="2 13">Glycolipid biosynthesis; lipid IV(A) biosynthesis; lipid IV(A) from (3R)-3-hydroxytetradecanoyl-[acyl-carrier-protein] and UDP-N-acetyl-alpha-D-glucosamine: step 6/6.</text>
</comment>
<evidence type="ECO:0000256" key="5">
    <source>
        <dbReference type="ARBA" id="ARBA00022516"/>
    </source>
</evidence>
<keyword evidence="5 13" id="KW-0444">Lipid biosynthesis</keyword>
<evidence type="ECO:0000256" key="4">
    <source>
        <dbReference type="ARBA" id="ARBA00016436"/>
    </source>
</evidence>
<dbReference type="HAMAP" id="MF_00409">
    <property type="entry name" value="LpxK"/>
    <property type="match status" value="1"/>
</dbReference>
<keyword evidence="10 13" id="KW-0067">ATP-binding</keyword>
<reference evidence="15" key="1">
    <citation type="journal article" date="2019" name="Int. J. Syst. Evol. Microbiol.">
        <title>The Global Catalogue of Microorganisms (GCM) 10K type strain sequencing project: providing services to taxonomists for standard genome sequencing and annotation.</title>
        <authorList>
            <consortium name="The Broad Institute Genomics Platform"/>
            <consortium name="The Broad Institute Genome Sequencing Center for Infectious Disease"/>
            <person name="Wu L."/>
            <person name="Ma J."/>
        </authorList>
    </citation>
    <scope>NUCLEOTIDE SEQUENCE [LARGE SCALE GENOMIC DNA]</scope>
    <source>
        <strain evidence="15">CGMCC 1.10131</strain>
    </source>
</reference>
<dbReference type="InterPro" id="IPR003758">
    <property type="entry name" value="LpxK"/>
</dbReference>
<organism evidence="14 15">
    <name type="scientific">Agarivorans gilvus</name>
    <dbReference type="NCBI Taxonomy" id="680279"/>
    <lineage>
        <taxon>Bacteria</taxon>
        <taxon>Pseudomonadati</taxon>
        <taxon>Pseudomonadota</taxon>
        <taxon>Gammaproteobacteria</taxon>
        <taxon>Alteromonadales</taxon>
        <taxon>Alteromonadaceae</taxon>
        <taxon>Agarivorans</taxon>
    </lineage>
</organism>
<comment type="function">
    <text evidence="1 13">Transfers the gamma-phosphate of ATP to the 4'-position of a tetraacyldisaccharide 1-phosphate intermediate (termed DS-1-P) to form tetraacyldisaccharide 1,4'-bis-phosphate (lipid IVA).</text>
</comment>
<dbReference type="PANTHER" id="PTHR42724:SF1">
    <property type="entry name" value="TETRAACYLDISACCHARIDE 4'-KINASE, MITOCHONDRIAL-RELATED"/>
    <property type="match status" value="1"/>
</dbReference>
<dbReference type="EC" id="2.7.1.130" evidence="3 13"/>
<dbReference type="EMBL" id="BMDY01000022">
    <property type="protein sequence ID" value="GGB16053.1"/>
    <property type="molecule type" value="Genomic_DNA"/>
</dbReference>
<protein>
    <recommendedName>
        <fullName evidence="4 13">Tetraacyldisaccharide 4'-kinase</fullName>
        <ecNumber evidence="3 13">2.7.1.130</ecNumber>
    </recommendedName>
    <alternativeName>
        <fullName evidence="12 13">Lipid A 4'-kinase</fullName>
    </alternativeName>
</protein>
<name>A0ABQ1I4J3_9ALTE</name>
<dbReference type="Proteomes" id="UP000651977">
    <property type="component" value="Unassembled WGS sequence"/>
</dbReference>
<accession>A0ABQ1I4J3</accession>
<comment type="similarity">
    <text evidence="13">Belongs to the LpxK family.</text>
</comment>
<keyword evidence="7 13" id="KW-0808">Transferase</keyword>
<keyword evidence="9 13" id="KW-0418">Kinase</keyword>
<evidence type="ECO:0000256" key="11">
    <source>
        <dbReference type="ARBA" id="ARBA00023098"/>
    </source>
</evidence>
<proteinExistence type="inferred from homology"/>
<keyword evidence="11 13" id="KW-0443">Lipid metabolism</keyword>
<keyword evidence="8 13" id="KW-0547">Nucleotide-binding</keyword>
<evidence type="ECO:0000256" key="3">
    <source>
        <dbReference type="ARBA" id="ARBA00012071"/>
    </source>
</evidence>
<comment type="caution">
    <text evidence="14">The sequence shown here is derived from an EMBL/GenBank/DDBJ whole genome shotgun (WGS) entry which is preliminary data.</text>
</comment>
<evidence type="ECO:0000256" key="1">
    <source>
        <dbReference type="ARBA" id="ARBA00002274"/>
    </source>
</evidence>
<dbReference type="SUPFAM" id="SSF52540">
    <property type="entry name" value="P-loop containing nucleoside triphosphate hydrolases"/>
    <property type="match status" value="1"/>
</dbReference>
<feature type="binding site" evidence="13">
    <location>
        <begin position="56"/>
        <end position="63"/>
    </location>
    <ligand>
        <name>ATP</name>
        <dbReference type="ChEBI" id="CHEBI:30616"/>
    </ligand>
</feature>
<evidence type="ECO:0000256" key="10">
    <source>
        <dbReference type="ARBA" id="ARBA00022840"/>
    </source>
</evidence>
<dbReference type="Pfam" id="PF02606">
    <property type="entry name" value="LpxK"/>
    <property type="match status" value="1"/>
</dbReference>
<sequence>MKFWYQNKRQHFFKLALLLPLSYLFRCLAKCRRFAYARFLTSYRSPVPVVVVGNISVGGNGKTPVVLALVEQAQARGYRPGVVSRGYGAKAPSYPYVVNQQSLAKHCGDEPLLIHLRTQCPVVVDPKRSQACEKLLELGVDLIICDDGLQHYALQRDIEIVVIEAQRGLGNQLCLPAGPLREPPQRLSSVDMIITNGEPAFSEQSYLLQLTPCALRRVADGAPYLGTKQFDAAMAGIGNPQRFFDSLASLNCTAQQQISLSDHRELSREQYQELHSKRLIMTEKDAIKYRASAGAEWVYLPVDSLLSDTFYQRFFSLLQEKQHVSRT</sequence>
<keyword evidence="6 13" id="KW-0441">Lipid A biosynthesis</keyword>
<dbReference type="InterPro" id="IPR027417">
    <property type="entry name" value="P-loop_NTPase"/>
</dbReference>
<evidence type="ECO:0000313" key="14">
    <source>
        <dbReference type="EMBL" id="GGB16053.1"/>
    </source>
</evidence>
<evidence type="ECO:0000256" key="6">
    <source>
        <dbReference type="ARBA" id="ARBA00022556"/>
    </source>
</evidence>